<dbReference type="CDD" id="cd06261">
    <property type="entry name" value="TM_PBP2"/>
    <property type="match status" value="1"/>
</dbReference>
<dbReference type="Proteomes" id="UP000462055">
    <property type="component" value="Unassembled WGS sequence"/>
</dbReference>
<feature type="transmembrane region" description="Helical" evidence="7">
    <location>
        <begin position="67"/>
        <end position="85"/>
    </location>
</feature>
<keyword evidence="6 7" id="KW-0472">Membrane</keyword>
<evidence type="ECO:0000256" key="5">
    <source>
        <dbReference type="ARBA" id="ARBA00022989"/>
    </source>
</evidence>
<feature type="transmembrane region" description="Helical" evidence="7">
    <location>
        <begin position="221"/>
        <end position="239"/>
    </location>
</feature>
<dbReference type="Gene3D" id="1.10.3720.10">
    <property type="entry name" value="MetI-like"/>
    <property type="match status" value="1"/>
</dbReference>
<evidence type="ECO:0000259" key="8">
    <source>
        <dbReference type="PROSITE" id="PS50928"/>
    </source>
</evidence>
<keyword evidence="2 7" id="KW-0813">Transport</keyword>
<evidence type="ECO:0000313" key="9">
    <source>
        <dbReference type="EMBL" id="MWA05184.1"/>
    </source>
</evidence>
<feature type="transmembrane region" description="Helical" evidence="7">
    <location>
        <begin position="7"/>
        <end position="35"/>
    </location>
</feature>
<dbReference type="InterPro" id="IPR000515">
    <property type="entry name" value="MetI-like"/>
</dbReference>
<dbReference type="Pfam" id="PF00528">
    <property type="entry name" value="BPD_transp_1"/>
    <property type="match status" value="1"/>
</dbReference>
<feature type="transmembrane region" description="Helical" evidence="7">
    <location>
        <begin position="125"/>
        <end position="144"/>
    </location>
</feature>
<dbReference type="AlphaFoldDB" id="A0A6I4MM33"/>
<feature type="domain" description="ABC transmembrane type-1" evidence="8">
    <location>
        <begin position="59"/>
        <end position="243"/>
    </location>
</feature>
<sequence length="252" mass="25684">MIAPRRVLVYAGTVAFVLAVWALLAGTGAVAPLLLPPIGDVWQALSDLAGEPSKLLDPVGTTLEETAIAFGIAAVIALPLGVLIGSSRLLRRAYEPVLTGLNALPLVILYPVLAATLGVGSPSKIALGAVYAFFPVAIAAARATGTVDGRLITAARTMGASRAQWLTGVVLPAVLGPVLAAMRVSLGLALVTVIASEFIAGAAGIGYQLGTASQSLDSPGLFAWIVIACLVTVAVNLLFSLTTHMLQKGITR</sequence>
<evidence type="ECO:0000256" key="3">
    <source>
        <dbReference type="ARBA" id="ARBA00022475"/>
    </source>
</evidence>
<evidence type="ECO:0000256" key="6">
    <source>
        <dbReference type="ARBA" id="ARBA00023136"/>
    </source>
</evidence>
<dbReference type="EMBL" id="WBMS02000034">
    <property type="protein sequence ID" value="MWA05184.1"/>
    <property type="molecule type" value="Genomic_DNA"/>
</dbReference>
<evidence type="ECO:0000256" key="4">
    <source>
        <dbReference type="ARBA" id="ARBA00022692"/>
    </source>
</evidence>
<reference evidence="9" key="1">
    <citation type="submission" date="2019-12" db="EMBL/GenBank/DDBJ databases">
        <title>Actinomadura physcomitrii sp. nov., a novel actinomycete isolated from moss [Physcomitrium sphaericum (Ludw) Fuernr].</title>
        <authorList>
            <person name="Zhuang X."/>
        </authorList>
    </citation>
    <scope>NUCLEOTIDE SEQUENCE [LARGE SCALE GENOMIC DNA]</scope>
    <source>
        <strain evidence="9">LD22</strain>
    </source>
</reference>
<gene>
    <name evidence="9" type="ORF">F8568_033440</name>
</gene>
<comment type="caution">
    <text evidence="9">The sequence shown here is derived from an EMBL/GenBank/DDBJ whole genome shotgun (WGS) entry which is preliminary data.</text>
</comment>
<evidence type="ECO:0000256" key="1">
    <source>
        <dbReference type="ARBA" id="ARBA00004651"/>
    </source>
</evidence>
<dbReference type="PANTHER" id="PTHR30151:SF0">
    <property type="entry name" value="ABC TRANSPORTER PERMEASE PROTEIN MJ0413-RELATED"/>
    <property type="match status" value="1"/>
</dbReference>
<protein>
    <submittedName>
        <fullName evidence="9">ABC transporter permease subunit</fullName>
    </submittedName>
</protein>
<dbReference type="SUPFAM" id="SSF161098">
    <property type="entry name" value="MetI-like"/>
    <property type="match status" value="1"/>
</dbReference>
<evidence type="ECO:0000256" key="2">
    <source>
        <dbReference type="ARBA" id="ARBA00022448"/>
    </source>
</evidence>
<evidence type="ECO:0000313" key="10">
    <source>
        <dbReference type="Proteomes" id="UP000462055"/>
    </source>
</evidence>
<proteinExistence type="inferred from homology"/>
<dbReference type="PROSITE" id="PS50928">
    <property type="entry name" value="ABC_TM1"/>
    <property type="match status" value="1"/>
</dbReference>
<feature type="transmembrane region" description="Helical" evidence="7">
    <location>
        <begin position="97"/>
        <end position="119"/>
    </location>
</feature>
<dbReference type="GO" id="GO:0005886">
    <property type="term" value="C:plasma membrane"/>
    <property type="evidence" value="ECO:0007669"/>
    <property type="project" value="UniProtKB-SubCell"/>
</dbReference>
<feature type="transmembrane region" description="Helical" evidence="7">
    <location>
        <begin position="188"/>
        <end position="209"/>
    </location>
</feature>
<keyword evidence="5 7" id="KW-1133">Transmembrane helix</keyword>
<evidence type="ECO:0000256" key="7">
    <source>
        <dbReference type="RuleBase" id="RU363032"/>
    </source>
</evidence>
<dbReference type="PANTHER" id="PTHR30151">
    <property type="entry name" value="ALKANE SULFONATE ABC TRANSPORTER-RELATED, MEMBRANE SUBUNIT"/>
    <property type="match status" value="1"/>
</dbReference>
<dbReference type="InterPro" id="IPR035906">
    <property type="entry name" value="MetI-like_sf"/>
</dbReference>
<dbReference type="GO" id="GO:0055085">
    <property type="term" value="P:transmembrane transport"/>
    <property type="evidence" value="ECO:0007669"/>
    <property type="project" value="InterPro"/>
</dbReference>
<keyword evidence="4 7" id="KW-0812">Transmembrane</keyword>
<keyword evidence="3" id="KW-1003">Cell membrane</keyword>
<dbReference type="RefSeq" id="WP_151597675.1">
    <property type="nucleotide sequence ID" value="NZ_WBMS02000034.1"/>
</dbReference>
<organism evidence="9 10">
    <name type="scientific">Actinomadura physcomitrii</name>
    <dbReference type="NCBI Taxonomy" id="2650748"/>
    <lineage>
        <taxon>Bacteria</taxon>
        <taxon>Bacillati</taxon>
        <taxon>Actinomycetota</taxon>
        <taxon>Actinomycetes</taxon>
        <taxon>Streptosporangiales</taxon>
        <taxon>Thermomonosporaceae</taxon>
        <taxon>Actinomadura</taxon>
    </lineage>
</organism>
<comment type="similarity">
    <text evidence="7">Belongs to the binding-protein-dependent transport system permease family.</text>
</comment>
<keyword evidence="10" id="KW-1185">Reference proteome</keyword>
<comment type="subcellular location">
    <subcellularLocation>
        <location evidence="1 7">Cell membrane</location>
        <topology evidence="1 7">Multi-pass membrane protein</topology>
    </subcellularLocation>
</comment>
<accession>A0A6I4MM33</accession>
<name>A0A6I4MM33_9ACTN</name>